<dbReference type="AlphaFoldDB" id="H0QZU1"/>
<dbReference type="STRING" id="1077974.GOEFS_052_00150"/>
<dbReference type="CDD" id="cd06558">
    <property type="entry name" value="crotonase-like"/>
    <property type="match status" value="1"/>
</dbReference>
<keyword evidence="2" id="KW-1185">Reference proteome</keyword>
<dbReference type="InterPro" id="IPR029045">
    <property type="entry name" value="ClpP/crotonase-like_dom_sf"/>
</dbReference>
<organism evidence="1 2">
    <name type="scientific">Gordonia effusa NBRC 100432</name>
    <dbReference type="NCBI Taxonomy" id="1077974"/>
    <lineage>
        <taxon>Bacteria</taxon>
        <taxon>Bacillati</taxon>
        <taxon>Actinomycetota</taxon>
        <taxon>Actinomycetes</taxon>
        <taxon>Mycobacteriales</taxon>
        <taxon>Gordoniaceae</taxon>
        <taxon>Gordonia</taxon>
    </lineage>
</organism>
<dbReference type="InterPro" id="IPR001753">
    <property type="entry name" value="Enoyl-CoA_hydra/iso"/>
</dbReference>
<dbReference type="Proteomes" id="UP000035034">
    <property type="component" value="Unassembled WGS sequence"/>
</dbReference>
<dbReference type="PANTHER" id="PTHR43459:SF1">
    <property type="entry name" value="EG:BACN32G11.4 PROTEIN"/>
    <property type="match status" value="1"/>
</dbReference>
<protein>
    <submittedName>
        <fullName evidence="1">Putative enoyl-CoA hydratase</fullName>
    </submittedName>
</protein>
<dbReference type="eggNOG" id="COG1024">
    <property type="taxonomic scope" value="Bacteria"/>
</dbReference>
<dbReference type="EMBL" id="BAEH01000052">
    <property type="protein sequence ID" value="GAB18342.1"/>
    <property type="molecule type" value="Genomic_DNA"/>
</dbReference>
<dbReference type="PANTHER" id="PTHR43459">
    <property type="entry name" value="ENOYL-COA HYDRATASE"/>
    <property type="match status" value="1"/>
</dbReference>
<dbReference type="Pfam" id="PF00378">
    <property type="entry name" value="ECH_1"/>
    <property type="match status" value="1"/>
</dbReference>
<reference evidence="1 2" key="1">
    <citation type="submission" date="2011-12" db="EMBL/GenBank/DDBJ databases">
        <title>Whole genome shotgun sequence of Gordonia effusa NBRC 100432.</title>
        <authorList>
            <person name="Yoshida I."/>
            <person name="Takarada H."/>
            <person name="Hosoyama A."/>
            <person name="Tsuchikane K."/>
            <person name="Katsumata H."/>
            <person name="Yamazaki S."/>
            <person name="Fujita N."/>
        </authorList>
    </citation>
    <scope>NUCLEOTIDE SEQUENCE [LARGE SCALE GENOMIC DNA]</scope>
    <source>
        <strain evidence="1 2">NBRC 100432</strain>
    </source>
</reference>
<dbReference type="GO" id="GO:0003824">
    <property type="term" value="F:catalytic activity"/>
    <property type="evidence" value="ECO:0007669"/>
    <property type="project" value="UniProtKB-ARBA"/>
</dbReference>
<evidence type="ECO:0000313" key="1">
    <source>
        <dbReference type="EMBL" id="GAB18342.1"/>
    </source>
</evidence>
<dbReference type="OrthoDB" id="3473569at2"/>
<sequence length="258" mass="26712">MTSAEFVSQSGRVLTIAISTTEKGTSLNRQGLTEGAAALRQVARGERDAAVVVLVGRGGNFCAGGDVRSFAAADDRAVFLRDLADNFHAFINALHESRLPVVAAVKGWAAGAGMSVVTHATIAIGGASTKMRPAYTAIGLSPDGGMTWMLPRIVGAARARHIILTNKVIDAEEALAIGLLSEIVDDDAVESHAQEIATELATGPAAALAATVALIQDGATRSLPEQLIAEGASISTLSSRPEGIEGVNAFVEKRRARF</sequence>
<name>H0QZU1_9ACTN</name>
<proteinExistence type="predicted"/>
<evidence type="ECO:0000313" key="2">
    <source>
        <dbReference type="Proteomes" id="UP000035034"/>
    </source>
</evidence>
<gene>
    <name evidence="1" type="ORF">GOEFS_052_00150</name>
</gene>
<comment type="caution">
    <text evidence="1">The sequence shown here is derived from an EMBL/GenBank/DDBJ whole genome shotgun (WGS) entry which is preliminary data.</text>
</comment>
<accession>H0QZU1</accession>
<dbReference type="RefSeq" id="WP_007317679.1">
    <property type="nucleotide sequence ID" value="NZ_BAEH01000052.1"/>
</dbReference>
<dbReference type="SUPFAM" id="SSF52096">
    <property type="entry name" value="ClpP/crotonase"/>
    <property type="match status" value="1"/>
</dbReference>
<dbReference type="Gene3D" id="3.90.226.10">
    <property type="entry name" value="2-enoyl-CoA Hydratase, Chain A, domain 1"/>
    <property type="match status" value="1"/>
</dbReference>